<dbReference type="InterPro" id="IPR001920">
    <property type="entry name" value="Asp/Glu_race"/>
</dbReference>
<comment type="similarity">
    <text evidence="1">Belongs to the aspartate/glutamate racemases family.</text>
</comment>
<keyword evidence="2" id="KW-0413">Isomerase</keyword>
<dbReference type="AlphaFoldDB" id="A0A073JW83"/>
<dbReference type="InterPro" id="IPR004380">
    <property type="entry name" value="Asp_race"/>
</dbReference>
<evidence type="ECO:0000313" key="3">
    <source>
        <dbReference type="EMBL" id="KEK18486.1"/>
    </source>
</evidence>
<name>A0A073JW83_9BACI</name>
<gene>
    <name evidence="3" type="ORF">BAMA_05565</name>
</gene>
<evidence type="ECO:0000256" key="2">
    <source>
        <dbReference type="ARBA" id="ARBA00023235"/>
    </source>
</evidence>
<dbReference type="Gene3D" id="3.40.50.1860">
    <property type="match status" value="2"/>
</dbReference>
<dbReference type="Proteomes" id="UP000027822">
    <property type="component" value="Unassembled WGS sequence"/>
</dbReference>
<dbReference type="SUPFAM" id="SSF53681">
    <property type="entry name" value="Aspartate/glutamate racemase"/>
    <property type="match status" value="2"/>
</dbReference>
<dbReference type="STRING" id="574376.BAMA_05565"/>
<dbReference type="PANTHER" id="PTHR21198:SF7">
    <property type="entry name" value="ASPARTATE-GLUTAMATE RACEMASE FAMILY"/>
    <property type="match status" value="1"/>
</dbReference>
<dbReference type="OrthoDB" id="9803739at2"/>
<dbReference type="eggNOG" id="COG1794">
    <property type="taxonomic scope" value="Bacteria"/>
</dbReference>
<accession>A0A073JW83</accession>
<sequence>MIGILAGMGPKSTAPFVDNVVQQCQNIYGAKDDMDFPHMMIYSCPTPFYMNRDIDHEEMKVAIIDGAKKLESTGVKFIAMPCNTAHMYFDDIQRALSVPLLNIVDATLKEVDDPVQKVAVFATNATINSYIYQIGLNKLGIQTIHKEEWQTSINTILTHIKAGDIQQGQRLWNELCNEVTSFVHTVIIACTDLNVVLKKQFETLRFIDSSACLAKAVVNQYLTEQKNTIR</sequence>
<organism evidence="3 4">
    <name type="scientific">Bacillus manliponensis</name>
    <dbReference type="NCBI Taxonomy" id="574376"/>
    <lineage>
        <taxon>Bacteria</taxon>
        <taxon>Bacillati</taxon>
        <taxon>Bacillota</taxon>
        <taxon>Bacilli</taxon>
        <taxon>Bacillales</taxon>
        <taxon>Bacillaceae</taxon>
        <taxon>Bacillus</taxon>
        <taxon>Bacillus cereus group</taxon>
    </lineage>
</organism>
<dbReference type="NCBIfam" id="TIGR00035">
    <property type="entry name" value="asp_race"/>
    <property type="match status" value="1"/>
</dbReference>
<proteinExistence type="inferred from homology"/>
<dbReference type="GO" id="GO:0047661">
    <property type="term" value="F:amino-acid racemase activity"/>
    <property type="evidence" value="ECO:0007669"/>
    <property type="project" value="InterPro"/>
</dbReference>
<evidence type="ECO:0000313" key="4">
    <source>
        <dbReference type="Proteomes" id="UP000027822"/>
    </source>
</evidence>
<dbReference type="EMBL" id="JOTN01000014">
    <property type="protein sequence ID" value="KEK18486.1"/>
    <property type="molecule type" value="Genomic_DNA"/>
</dbReference>
<evidence type="ECO:0000256" key="1">
    <source>
        <dbReference type="ARBA" id="ARBA00007847"/>
    </source>
</evidence>
<dbReference type="RefSeq" id="WP_034641045.1">
    <property type="nucleotide sequence ID" value="NZ_CBCSJC010000006.1"/>
</dbReference>
<dbReference type="InterPro" id="IPR015942">
    <property type="entry name" value="Asp/Glu/hydantoin_racemase"/>
</dbReference>
<dbReference type="PANTHER" id="PTHR21198">
    <property type="entry name" value="GLUTAMATE RACEMASE"/>
    <property type="match status" value="1"/>
</dbReference>
<reference evidence="3 4" key="1">
    <citation type="submission" date="2014-06" db="EMBL/GenBank/DDBJ databases">
        <title>Draft genome sequence of Bacillus manliponensis JCM 15802 (MCCC 1A00708).</title>
        <authorList>
            <person name="Lai Q."/>
            <person name="Liu Y."/>
            <person name="Shao Z."/>
        </authorList>
    </citation>
    <scope>NUCLEOTIDE SEQUENCE [LARGE SCALE GENOMIC DNA]</scope>
    <source>
        <strain evidence="3 4">JCM 15802</strain>
    </source>
</reference>
<dbReference type="Pfam" id="PF01177">
    <property type="entry name" value="Asp_Glu_race"/>
    <property type="match status" value="1"/>
</dbReference>
<protein>
    <submittedName>
        <fullName evidence="3">Amino acid racemase</fullName>
    </submittedName>
</protein>
<keyword evidence="4" id="KW-1185">Reference proteome</keyword>
<comment type="caution">
    <text evidence="3">The sequence shown here is derived from an EMBL/GenBank/DDBJ whole genome shotgun (WGS) entry which is preliminary data.</text>
</comment>